<dbReference type="InterPro" id="IPR036291">
    <property type="entry name" value="NAD(P)-bd_dom_sf"/>
</dbReference>
<dbReference type="Pfam" id="PF13460">
    <property type="entry name" value="NAD_binding_10"/>
    <property type="match status" value="1"/>
</dbReference>
<dbReference type="Gene3D" id="3.40.50.720">
    <property type="entry name" value="NAD(P)-binding Rossmann-like Domain"/>
    <property type="match status" value="1"/>
</dbReference>
<accession>A0ABP3WJM7</accession>
<proteinExistence type="predicted"/>
<sequence length="217" mass="24516">MKVAIVLGATGLIGRKLVDRLAKEDSVVKIVAVTRRTVEYASPKVINEVINFENIEEYGHIFKGDVLFSCLGTTVKQAGTVQKQRKVDLEYQYTAAKISSENNVAHYILVSSYAANEKSKSPYLKMKGELEQKVLRLNFKQITILQPSLLKGERESFRLGETLSNWFLPIVCKLSFLKKYRPISGDEVAKKMVSVSLSAIKENKVYRLDEVFCSKED</sequence>
<dbReference type="PANTHER" id="PTHR14097:SF7">
    <property type="entry name" value="OXIDOREDUCTASE HTATIP2"/>
    <property type="match status" value="1"/>
</dbReference>
<evidence type="ECO:0000313" key="3">
    <source>
        <dbReference type="Proteomes" id="UP001500021"/>
    </source>
</evidence>
<dbReference type="SUPFAM" id="SSF51735">
    <property type="entry name" value="NAD(P)-binding Rossmann-fold domains"/>
    <property type="match status" value="1"/>
</dbReference>
<keyword evidence="3" id="KW-1185">Reference proteome</keyword>
<dbReference type="EMBL" id="BAAAFA010000009">
    <property type="protein sequence ID" value="GAA0820874.1"/>
    <property type="molecule type" value="Genomic_DNA"/>
</dbReference>
<comment type="caution">
    <text evidence="2">The sequence shown here is derived from an EMBL/GenBank/DDBJ whole genome shotgun (WGS) entry which is preliminary data.</text>
</comment>
<organism evidence="2 3">
    <name type="scientific">Colwellia asteriadis</name>
    <dbReference type="NCBI Taxonomy" id="517723"/>
    <lineage>
        <taxon>Bacteria</taxon>
        <taxon>Pseudomonadati</taxon>
        <taxon>Pseudomonadota</taxon>
        <taxon>Gammaproteobacteria</taxon>
        <taxon>Alteromonadales</taxon>
        <taxon>Colwelliaceae</taxon>
        <taxon>Colwellia</taxon>
    </lineage>
</organism>
<gene>
    <name evidence="2" type="ORF">GCM10009111_27020</name>
</gene>
<dbReference type="Proteomes" id="UP001500021">
    <property type="component" value="Unassembled WGS sequence"/>
</dbReference>
<dbReference type="RefSeq" id="WP_343818098.1">
    <property type="nucleotide sequence ID" value="NZ_BAAAFA010000009.1"/>
</dbReference>
<dbReference type="InterPro" id="IPR016040">
    <property type="entry name" value="NAD(P)-bd_dom"/>
</dbReference>
<protein>
    <submittedName>
        <fullName evidence="2">Oxidoreductase</fullName>
    </submittedName>
</protein>
<evidence type="ECO:0000313" key="2">
    <source>
        <dbReference type="EMBL" id="GAA0820874.1"/>
    </source>
</evidence>
<evidence type="ECO:0000259" key="1">
    <source>
        <dbReference type="Pfam" id="PF13460"/>
    </source>
</evidence>
<reference evidence="3" key="1">
    <citation type="journal article" date="2019" name="Int. J. Syst. Evol. Microbiol.">
        <title>The Global Catalogue of Microorganisms (GCM) 10K type strain sequencing project: providing services to taxonomists for standard genome sequencing and annotation.</title>
        <authorList>
            <consortium name="The Broad Institute Genomics Platform"/>
            <consortium name="The Broad Institute Genome Sequencing Center for Infectious Disease"/>
            <person name="Wu L."/>
            <person name="Ma J."/>
        </authorList>
    </citation>
    <scope>NUCLEOTIDE SEQUENCE [LARGE SCALE GENOMIC DNA]</scope>
    <source>
        <strain evidence="3">JCM 15608</strain>
    </source>
</reference>
<dbReference type="PANTHER" id="PTHR14097">
    <property type="entry name" value="OXIDOREDUCTASE HTATIP2"/>
    <property type="match status" value="1"/>
</dbReference>
<name>A0ABP3WJM7_9GAMM</name>
<feature type="domain" description="NAD(P)-binding" evidence="1">
    <location>
        <begin position="8"/>
        <end position="153"/>
    </location>
</feature>